<feature type="domain" description="Methyltransferase FkbM" evidence="2">
    <location>
        <begin position="117"/>
        <end position="272"/>
    </location>
</feature>
<dbReference type="InterPro" id="IPR029063">
    <property type="entry name" value="SAM-dependent_MTases_sf"/>
</dbReference>
<proteinExistence type="predicted"/>
<evidence type="ECO:0000313" key="4">
    <source>
        <dbReference type="Proteomes" id="UP000094795"/>
    </source>
</evidence>
<evidence type="ECO:0000259" key="2">
    <source>
        <dbReference type="Pfam" id="PF05050"/>
    </source>
</evidence>
<organism evidence="3 4">
    <name type="scientific">Hoeflea olei</name>
    <dbReference type="NCBI Taxonomy" id="1480615"/>
    <lineage>
        <taxon>Bacteria</taxon>
        <taxon>Pseudomonadati</taxon>
        <taxon>Pseudomonadota</taxon>
        <taxon>Alphaproteobacteria</taxon>
        <taxon>Hyphomicrobiales</taxon>
        <taxon>Rhizobiaceae</taxon>
        <taxon>Hoeflea</taxon>
    </lineage>
</organism>
<dbReference type="PANTHER" id="PTHR34203">
    <property type="entry name" value="METHYLTRANSFERASE, FKBM FAMILY PROTEIN"/>
    <property type="match status" value="1"/>
</dbReference>
<dbReference type="Proteomes" id="UP000094795">
    <property type="component" value="Unassembled WGS sequence"/>
</dbReference>
<dbReference type="EMBL" id="LQZT01000007">
    <property type="protein sequence ID" value="OCW58342.1"/>
    <property type="molecule type" value="Genomic_DNA"/>
</dbReference>
<accession>A0A1C1YXX7</accession>
<dbReference type="NCBIfam" id="TIGR01444">
    <property type="entry name" value="fkbM_fam"/>
    <property type="match status" value="1"/>
</dbReference>
<sequence>MSQEWKPLDKGRWSAQGAAGDGAGGPHSAPPTALQQRLIDVARGGWLRRGIFRATVSRLVFMLGGGRPLDIGFRGVTFRLEGGRNLIEYGILLNPAYNAEDIDFLLGAVADGGVFVDVGSNIGLYSLPLARAAGPTGRCVSIDANPLMIERLKRNAALSGLGNVTAIASAVSDREGSGQLAVRKNDDAIVAVEETGTGPIPVRTLSALLAAAGITRVDGLKIDIEGHEDKALVPFLDAAAPDMLPRRIVIEHPEPGADYPGCTAAFARHGYRLTGRTRNNSLYSRGHD</sequence>
<gene>
    <name evidence="3" type="ORF">AWJ14_13495</name>
</gene>
<dbReference type="AlphaFoldDB" id="A0A1C1YXX7"/>
<dbReference type="Gene3D" id="3.40.50.150">
    <property type="entry name" value="Vaccinia Virus protein VP39"/>
    <property type="match status" value="1"/>
</dbReference>
<feature type="compositionally biased region" description="Basic and acidic residues" evidence="1">
    <location>
        <begin position="1"/>
        <end position="12"/>
    </location>
</feature>
<dbReference type="InterPro" id="IPR052514">
    <property type="entry name" value="SAM-dependent_MTase"/>
</dbReference>
<dbReference type="PANTHER" id="PTHR34203:SF15">
    <property type="entry name" value="SLL1173 PROTEIN"/>
    <property type="match status" value="1"/>
</dbReference>
<dbReference type="SUPFAM" id="SSF53335">
    <property type="entry name" value="S-adenosyl-L-methionine-dependent methyltransferases"/>
    <property type="match status" value="1"/>
</dbReference>
<keyword evidence="4" id="KW-1185">Reference proteome</keyword>
<protein>
    <recommendedName>
        <fullName evidence="2">Methyltransferase FkbM domain-containing protein</fullName>
    </recommendedName>
</protein>
<dbReference type="STRING" id="1480615.AWJ14_13495"/>
<comment type="caution">
    <text evidence="3">The sequence shown here is derived from an EMBL/GenBank/DDBJ whole genome shotgun (WGS) entry which is preliminary data.</text>
</comment>
<feature type="region of interest" description="Disordered" evidence="1">
    <location>
        <begin position="1"/>
        <end position="30"/>
    </location>
</feature>
<reference evidence="3 4" key="1">
    <citation type="submission" date="2015-12" db="EMBL/GenBank/DDBJ databases">
        <authorList>
            <person name="Shamseldin A."/>
            <person name="Moawad H."/>
            <person name="Abd El-Rahim W.M."/>
            <person name="Sadowsky M.J."/>
        </authorList>
    </citation>
    <scope>NUCLEOTIDE SEQUENCE [LARGE SCALE GENOMIC DNA]</scope>
    <source>
        <strain evidence="3 4">JC234</strain>
    </source>
</reference>
<dbReference type="Pfam" id="PF05050">
    <property type="entry name" value="Methyltransf_21"/>
    <property type="match status" value="1"/>
</dbReference>
<dbReference type="CDD" id="cd02440">
    <property type="entry name" value="AdoMet_MTases"/>
    <property type="match status" value="1"/>
</dbReference>
<dbReference type="OrthoDB" id="7272699at2"/>
<evidence type="ECO:0000256" key="1">
    <source>
        <dbReference type="SAM" id="MobiDB-lite"/>
    </source>
</evidence>
<dbReference type="RefSeq" id="WP_083220099.1">
    <property type="nucleotide sequence ID" value="NZ_LQZT01000007.1"/>
</dbReference>
<dbReference type="InterPro" id="IPR006342">
    <property type="entry name" value="FkbM_mtfrase"/>
</dbReference>
<name>A0A1C1YXX7_9HYPH</name>
<evidence type="ECO:0000313" key="3">
    <source>
        <dbReference type="EMBL" id="OCW58342.1"/>
    </source>
</evidence>